<dbReference type="AlphaFoldDB" id="A0A935PY34"/>
<keyword evidence="1" id="KW-0472">Membrane</keyword>
<evidence type="ECO:0000313" key="3">
    <source>
        <dbReference type="Proteomes" id="UP000697998"/>
    </source>
</evidence>
<accession>A0A935PY34</accession>
<reference evidence="2 3" key="1">
    <citation type="submission" date="2020-10" db="EMBL/GenBank/DDBJ databases">
        <title>Connecting structure to function with the recovery of over 1000 high-quality activated sludge metagenome-assembled genomes encoding full-length rRNA genes using long-read sequencing.</title>
        <authorList>
            <person name="Singleton C.M."/>
            <person name="Petriglieri F."/>
            <person name="Kristensen J.M."/>
            <person name="Kirkegaard R.H."/>
            <person name="Michaelsen T.Y."/>
            <person name="Andersen M.H."/>
            <person name="Karst S.M."/>
            <person name="Dueholm M.S."/>
            <person name="Nielsen P.H."/>
            <person name="Albertsen M."/>
        </authorList>
    </citation>
    <scope>NUCLEOTIDE SEQUENCE [LARGE SCALE GENOMIC DNA]</scope>
    <source>
        <strain evidence="2">EsbW_18-Q3-R4-48_BATAC.285</strain>
    </source>
</reference>
<name>A0A935PY34_9PROT</name>
<keyword evidence="1" id="KW-1133">Transmembrane helix</keyword>
<dbReference type="EMBL" id="JADJMH010000004">
    <property type="protein sequence ID" value="MBK7674417.1"/>
    <property type="molecule type" value="Genomic_DNA"/>
</dbReference>
<keyword evidence="1" id="KW-0812">Transmembrane</keyword>
<dbReference type="Proteomes" id="UP000697998">
    <property type="component" value="Unassembled WGS sequence"/>
</dbReference>
<evidence type="ECO:0000313" key="2">
    <source>
        <dbReference type="EMBL" id="MBK7674417.1"/>
    </source>
</evidence>
<comment type="caution">
    <text evidence="2">The sequence shown here is derived from an EMBL/GenBank/DDBJ whole genome shotgun (WGS) entry which is preliminary data.</text>
</comment>
<proteinExistence type="predicted"/>
<evidence type="ECO:0000256" key="1">
    <source>
        <dbReference type="SAM" id="Phobius"/>
    </source>
</evidence>
<feature type="transmembrane region" description="Helical" evidence="1">
    <location>
        <begin position="20"/>
        <end position="43"/>
    </location>
</feature>
<organism evidence="2 3">
    <name type="scientific">Candidatus Accumulibacter proximus</name>
    <dbReference type="NCBI Taxonomy" id="2954385"/>
    <lineage>
        <taxon>Bacteria</taxon>
        <taxon>Pseudomonadati</taxon>
        <taxon>Pseudomonadota</taxon>
        <taxon>Betaproteobacteria</taxon>
        <taxon>Candidatus Accumulibacter</taxon>
    </lineage>
</organism>
<sequence length="50" mass="5231">MNATARHSPTTDETTASTSPLALVPASLFALLVVSLISVPLPWRALSKVV</sequence>
<gene>
    <name evidence="2" type="ORF">IPJ27_06395</name>
</gene>
<protein>
    <submittedName>
        <fullName evidence="2">Uncharacterized protein</fullName>
    </submittedName>
</protein>